<dbReference type="AlphaFoldDB" id="Q2CCY3"/>
<protein>
    <recommendedName>
        <fullName evidence="4">DUF4177 domain-containing protein</fullName>
    </recommendedName>
</protein>
<evidence type="ECO:0000313" key="2">
    <source>
        <dbReference type="EMBL" id="EAR50490.1"/>
    </source>
</evidence>
<evidence type="ECO:0000256" key="1">
    <source>
        <dbReference type="SAM" id="SignalP"/>
    </source>
</evidence>
<proteinExistence type="predicted"/>
<comment type="caution">
    <text evidence="2">The sequence shown here is derived from an EMBL/GenBank/DDBJ whole genome shotgun (WGS) entry which is preliminary data.</text>
</comment>
<organism evidence="2 3">
    <name type="scientific">Oceanicola granulosus (strain ATCC BAA-861 / DSM 15982 / KCTC 12143 / HTCC2516)</name>
    <dbReference type="NCBI Taxonomy" id="314256"/>
    <lineage>
        <taxon>Bacteria</taxon>
        <taxon>Pseudomonadati</taxon>
        <taxon>Pseudomonadota</taxon>
        <taxon>Alphaproteobacteria</taxon>
        <taxon>Rhodobacterales</taxon>
        <taxon>Roseobacteraceae</taxon>
        <taxon>Oceanicola</taxon>
    </lineage>
</organism>
<gene>
    <name evidence="2" type="ORF">OG2516_09605</name>
</gene>
<dbReference type="EMBL" id="AAOT01000027">
    <property type="protein sequence ID" value="EAR50490.1"/>
    <property type="molecule type" value="Genomic_DNA"/>
</dbReference>
<feature type="signal peptide" evidence="1">
    <location>
        <begin position="1"/>
        <end position="20"/>
    </location>
</feature>
<evidence type="ECO:0008006" key="4">
    <source>
        <dbReference type="Google" id="ProtNLM"/>
    </source>
</evidence>
<feature type="chain" id="PRO_5004206858" description="DUF4177 domain-containing protein" evidence="1">
    <location>
        <begin position="21"/>
        <end position="93"/>
    </location>
</feature>
<keyword evidence="1" id="KW-0732">Signal</keyword>
<evidence type="ECO:0000313" key="3">
    <source>
        <dbReference type="Proteomes" id="UP000003635"/>
    </source>
</evidence>
<dbReference type="RefSeq" id="WP_007255442.1">
    <property type="nucleotide sequence ID" value="NZ_CH724107.1"/>
</dbReference>
<reference evidence="2 3" key="1">
    <citation type="journal article" date="2010" name="J. Bacteriol.">
        <title>Genome sequences of Oceanicola granulosus HTCC2516(T) and Oceanicola batsensis HTCC2597(TDelta).</title>
        <authorList>
            <person name="Thrash J.C."/>
            <person name="Cho J.C."/>
            <person name="Vergin K.L."/>
            <person name="Giovannoni S.J."/>
        </authorList>
    </citation>
    <scope>NUCLEOTIDE SEQUENCE [LARGE SCALE GENOMIC DNA]</scope>
    <source>
        <strain evidence="3">ATCC BAA-861 / DSM 15982 / KCTC 12143 / HTCC2516</strain>
    </source>
</reference>
<sequence>MKRLILSLTFLAAFASAASAECYADYKAKQDDPLRLQYGVAQIDGPCTVGDANEELVSRLADEGWQLLEVLDVFDLAGAELRRENAGDYYLRY</sequence>
<dbReference type="STRING" id="314256.OG2516_09605"/>
<keyword evidence="3" id="KW-1185">Reference proteome</keyword>
<dbReference type="Proteomes" id="UP000003635">
    <property type="component" value="Unassembled WGS sequence"/>
</dbReference>
<dbReference type="HOGENOM" id="CLU_146729_0_0_5"/>
<accession>Q2CCY3</accession>
<dbReference type="eggNOG" id="ENOG5033003">
    <property type="taxonomic scope" value="Bacteria"/>
</dbReference>
<name>Q2CCY3_OCEGH</name>
<dbReference type="OrthoDB" id="7745874at2"/>